<evidence type="ECO:0000256" key="4">
    <source>
        <dbReference type="SAM" id="MobiDB-lite"/>
    </source>
</evidence>
<dbReference type="AlphaFoldDB" id="A0A1F7TVS3"/>
<proteinExistence type="inferred from homology"/>
<dbReference type="GO" id="GO:0016887">
    <property type="term" value="F:ATP hydrolysis activity"/>
    <property type="evidence" value="ECO:0007669"/>
    <property type="project" value="TreeGrafter"/>
</dbReference>
<dbReference type="Pfam" id="PF00437">
    <property type="entry name" value="T2SSE"/>
    <property type="match status" value="1"/>
</dbReference>
<dbReference type="PANTHER" id="PTHR30258:SF13">
    <property type="entry name" value="SECRETION PATHWAY ATPASE-RELATED"/>
    <property type="match status" value="1"/>
</dbReference>
<feature type="domain" description="Bacterial type II secretion system protein E" evidence="5">
    <location>
        <begin position="253"/>
        <end position="267"/>
    </location>
</feature>
<dbReference type="EMBL" id="MGDX01000037">
    <property type="protein sequence ID" value="OGL70046.1"/>
    <property type="molecule type" value="Genomic_DNA"/>
</dbReference>
<evidence type="ECO:0000256" key="3">
    <source>
        <dbReference type="ARBA" id="ARBA00022840"/>
    </source>
</evidence>
<protein>
    <recommendedName>
        <fullName evidence="5">Bacterial type II secretion system protein E domain-containing protein</fullName>
    </recommendedName>
</protein>
<dbReference type="Gene3D" id="3.40.50.300">
    <property type="entry name" value="P-loop containing nucleotide triphosphate hydrolases"/>
    <property type="match status" value="1"/>
</dbReference>
<feature type="compositionally biased region" description="Polar residues" evidence="4">
    <location>
        <begin position="11"/>
        <end position="27"/>
    </location>
</feature>
<dbReference type="CDD" id="cd01129">
    <property type="entry name" value="PulE-GspE-like"/>
    <property type="match status" value="1"/>
</dbReference>
<comment type="caution">
    <text evidence="6">The sequence shown here is derived from an EMBL/GenBank/DDBJ whole genome shotgun (WGS) entry which is preliminary data.</text>
</comment>
<dbReference type="GO" id="GO:0005886">
    <property type="term" value="C:plasma membrane"/>
    <property type="evidence" value="ECO:0007669"/>
    <property type="project" value="TreeGrafter"/>
</dbReference>
<accession>A0A1F7TVS3</accession>
<evidence type="ECO:0000256" key="1">
    <source>
        <dbReference type="ARBA" id="ARBA00006611"/>
    </source>
</evidence>
<sequence length="441" mass="48744">MPLLSRKIKQQEPSQKQAEQKSKSPASTFKGPEKTAIEKLIALAQKKHAEDAVVDLFKALAQYAFSLRASDIHLEPWEEHAKVRLRIDGILHDDFEIPIDIHIQLMARLKILTAMRTDEHHAPQDGRFKFDAGEESVDVRASVIPTTLGEKAVLRLLSSQSHKLTLEQLGLSEGDLARVWRAIKKPWGMILATGPTGSGKTTTIYAILEILNKREVNISTIEDPVEFEIDGVNQSQVDRVAKLTFATGLRSLLRQDPDVLMVGEIRDQETAKIAVNAAMTGHTLLSTLHTNDSATTIPRLIDMGVETFLVASTLNVAIAQRLVRRVCPDCMSSKTLSKKEAEKILYPTALATLFGKNASIQVAEAKGCAKCKETGYRGRVGLYEVLENTEAIQKLIINRASSSDIKDAARAEGMTTIETDAARKITAQETTLDEFIRVMQE</sequence>
<name>A0A1F7TVS3_9BACT</name>
<dbReference type="GO" id="GO:0005524">
    <property type="term" value="F:ATP binding"/>
    <property type="evidence" value="ECO:0007669"/>
    <property type="project" value="UniProtKB-KW"/>
</dbReference>
<reference evidence="6 7" key="1">
    <citation type="journal article" date="2016" name="Nat. Commun.">
        <title>Thousands of microbial genomes shed light on interconnected biogeochemical processes in an aquifer system.</title>
        <authorList>
            <person name="Anantharaman K."/>
            <person name="Brown C.T."/>
            <person name="Hug L.A."/>
            <person name="Sharon I."/>
            <person name="Castelle C.J."/>
            <person name="Probst A.J."/>
            <person name="Thomas B.C."/>
            <person name="Singh A."/>
            <person name="Wilkins M.J."/>
            <person name="Karaoz U."/>
            <person name="Brodie E.L."/>
            <person name="Williams K.H."/>
            <person name="Hubbard S.S."/>
            <person name="Banfield J.F."/>
        </authorList>
    </citation>
    <scope>NUCLEOTIDE SEQUENCE [LARGE SCALE GENOMIC DNA]</scope>
</reference>
<comment type="similarity">
    <text evidence="1">Belongs to the GSP E family.</text>
</comment>
<feature type="region of interest" description="Disordered" evidence="4">
    <location>
        <begin position="1"/>
        <end position="30"/>
    </location>
</feature>
<dbReference type="STRING" id="1802389.A3C17_01525"/>
<dbReference type="PANTHER" id="PTHR30258">
    <property type="entry name" value="TYPE II SECRETION SYSTEM PROTEIN GSPE-RELATED"/>
    <property type="match status" value="1"/>
</dbReference>
<evidence type="ECO:0000259" key="5">
    <source>
        <dbReference type="PROSITE" id="PS00662"/>
    </source>
</evidence>
<keyword evidence="3" id="KW-0067">ATP-binding</keyword>
<dbReference type="Proteomes" id="UP000177097">
    <property type="component" value="Unassembled WGS sequence"/>
</dbReference>
<dbReference type="InterPro" id="IPR027417">
    <property type="entry name" value="P-loop_NTPase"/>
</dbReference>
<keyword evidence="2" id="KW-0547">Nucleotide-binding</keyword>
<gene>
    <name evidence="6" type="ORF">A3C17_01525</name>
</gene>
<dbReference type="SUPFAM" id="SSF52540">
    <property type="entry name" value="P-loop containing nucleoside triphosphate hydrolases"/>
    <property type="match status" value="1"/>
</dbReference>
<evidence type="ECO:0000313" key="6">
    <source>
        <dbReference type="EMBL" id="OGL70046.1"/>
    </source>
</evidence>
<dbReference type="FunFam" id="3.40.50.300:FF:000398">
    <property type="entry name" value="Type IV pilus assembly ATPase PilB"/>
    <property type="match status" value="1"/>
</dbReference>
<dbReference type="Gene3D" id="3.30.450.90">
    <property type="match status" value="1"/>
</dbReference>
<evidence type="ECO:0000313" key="7">
    <source>
        <dbReference type="Proteomes" id="UP000177097"/>
    </source>
</evidence>
<evidence type="ECO:0000256" key="2">
    <source>
        <dbReference type="ARBA" id="ARBA00022741"/>
    </source>
</evidence>
<dbReference type="PROSITE" id="PS00662">
    <property type="entry name" value="T2SP_E"/>
    <property type="match status" value="1"/>
</dbReference>
<organism evidence="6 7">
    <name type="scientific">Candidatus Uhrbacteria bacterium RIFCSPHIGHO2_02_FULL_53_13</name>
    <dbReference type="NCBI Taxonomy" id="1802389"/>
    <lineage>
        <taxon>Bacteria</taxon>
        <taxon>Candidatus Uhriibacteriota</taxon>
    </lineage>
</organism>
<dbReference type="InterPro" id="IPR001482">
    <property type="entry name" value="T2SS/T4SS_dom"/>
</dbReference>